<evidence type="ECO:0000256" key="1">
    <source>
        <dbReference type="ARBA" id="ARBA00004123"/>
    </source>
</evidence>
<feature type="domain" description="OB" evidence="11">
    <location>
        <begin position="191"/>
        <end position="274"/>
    </location>
</feature>
<dbReference type="CDD" id="cd04475">
    <property type="entry name" value="RPA1_DBD_B"/>
    <property type="match status" value="1"/>
</dbReference>
<evidence type="ECO:0000256" key="2">
    <source>
        <dbReference type="ARBA" id="ARBA00005690"/>
    </source>
</evidence>
<comment type="subcellular location">
    <subcellularLocation>
        <location evidence="1 9">Nucleus</location>
    </subcellularLocation>
</comment>
<sequence length="606" mass="68219">MSEEVKLDTSVLPKLFSDEKYIPCNQKITLQVLNAKVISNEEPKRYRLLLSDGTYSAHGVLRPESVAGSPEVNIQKSSILTLNNYEVEVMGSSNKHVIIVESFTLVRETASKIGEKQESLDEYFKRYPELDKLKKSDAEGSPAPQVAQQQQAAISKPQQQPQKQPQQQSNVKKPDNLYLIEQLSPYQNVWTLKARVSYKGELRTWSNARGSGKLFNVNFLDESGEIRATAFNENAEKFSNLLQEGKVYYISKARIQPPRKQFSNLNATYELQLDRDTIIEEAQDSGSVPKLNFNFVKLNKIQDLESDSIIDAVGVIKEVNPAFQITSRAGKAYDRRDITIVDDSQFAITVGLWNQPAVTFGIPEGTVVAVKGAKVSDFGGKSLSLTHSGVIVPNPDAPEAYTIKGWYDAQGRNESFQSLKQEPGVRKSSPSERKTIQNVQDLEINLSDKPEYHTIKASVSFLKNDNFSYPACATEGCNKKVIDQGDGTWRCEKCDITHANPSFRYILTVSVLDETGQLWLTLFDDQAKQLLGISADDLVKLRDENNAEFMAHFEKVQMNEYEFRIRGRQDSYNGQTRVKYSCFNVGKINFSAESDYLVDKFSKIVV</sequence>
<dbReference type="Pfam" id="PF01336">
    <property type="entry name" value="tRNA_anti-codon"/>
    <property type="match status" value="1"/>
</dbReference>
<dbReference type="Pfam" id="PF04057">
    <property type="entry name" value="Rep-A_N"/>
    <property type="match status" value="1"/>
</dbReference>
<dbReference type="Pfam" id="PF16900">
    <property type="entry name" value="REPA_OB_2"/>
    <property type="match status" value="1"/>
</dbReference>
<evidence type="ECO:0000259" key="14">
    <source>
        <dbReference type="Pfam" id="PF16900"/>
    </source>
</evidence>
<accession>A0A9P8TBU1</accession>
<evidence type="ECO:0000259" key="12">
    <source>
        <dbReference type="Pfam" id="PF04057"/>
    </source>
</evidence>
<dbReference type="CDD" id="cd04474">
    <property type="entry name" value="RPA1_DBD_A"/>
    <property type="match status" value="1"/>
</dbReference>
<evidence type="ECO:0000256" key="6">
    <source>
        <dbReference type="ARBA" id="ARBA00022833"/>
    </source>
</evidence>
<dbReference type="GO" id="GO:0008270">
    <property type="term" value="F:zinc ion binding"/>
    <property type="evidence" value="ECO:0007669"/>
    <property type="project" value="UniProtKB-KW"/>
</dbReference>
<keyword evidence="8 9" id="KW-0539">Nucleus</keyword>
<keyword evidence="6 9" id="KW-0862">Zinc</keyword>
<keyword evidence="3 9" id="KW-0235">DNA replication</keyword>
<dbReference type="InterPro" id="IPR013955">
    <property type="entry name" value="Rep_factor-A_C"/>
</dbReference>
<dbReference type="Pfam" id="PF08646">
    <property type="entry name" value="Rep_fac-A_C"/>
    <property type="match status" value="1"/>
</dbReference>
<reference evidence="15" key="1">
    <citation type="journal article" date="2021" name="Open Biol.">
        <title>Shared evolutionary footprints suggest mitochondrial oxidative damage underlies multiple complex I losses in fungi.</title>
        <authorList>
            <person name="Schikora-Tamarit M.A."/>
            <person name="Marcet-Houben M."/>
            <person name="Nosek J."/>
            <person name="Gabaldon T."/>
        </authorList>
    </citation>
    <scope>NUCLEOTIDE SEQUENCE</scope>
    <source>
        <strain evidence="15">CBS6341</strain>
    </source>
</reference>
<evidence type="ECO:0000256" key="9">
    <source>
        <dbReference type="RuleBase" id="RU364130"/>
    </source>
</evidence>
<dbReference type="GO" id="GO:0005662">
    <property type="term" value="C:DNA replication factor A complex"/>
    <property type="evidence" value="ECO:0007669"/>
    <property type="project" value="UniProtKB-ARBA"/>
</dbReference>
<dbReference type="PANTHER" id="PTHR47165:SF4">
    <property type="entry name" value="OS03G0429900 PROTEIN"/>
    <property type="match status" value="1"/>
</dbReference>
<comment type="subunit">
    <text evidence="9">Component of the heterotrimeric canonical replication protein A complex (RPA).</text>
</comment>
<organism evidence="15 16">
    <name type="scientific">Wickerhamomyces mucosus</name>
    <dbReference type="NCBI Taxonomy" id="1378264"/>
    <lineage>
        <taxon>Eukaryota</taxon>
        <taxon>Fungi</taxon>
        <taxon>Dikarya</taxon>
        <taxon>Ascomycota</taxon>
        <taxon>Saccharomycotina</taxon>
        <taxon>Saccharomycetes</taxon>
        <taxon>Phaffomycetales</taxon>
        <taxon>Wickerhamomycetaceae</taxon>
        <taxon>Wickerhamomyces</taxon>
    </lineage>
</organism>
<dbReference type="InterPro" id="IPR031657">
    <property type="entry name" value="REPA_OB_2"/>
</dbReference>
<dbReference type="InterPro" id="IPR007199">
    <property type="entry name" value="Rep_factor-A_N"/>
</dbReference>
<comment type="caution">
    <text evidence="15">The sequence shown here is derived from an EMBL/GenBank/DDBJ whole genome shotgun (WGS) entry which is preliminary data.</text>
</comment>
<evidence type="ECO:0000313" key="15">
    <source>
        <dbReference type="EMBL" id="KAH3672994.1"/>
    </source>
</evidence>
<dbReference type="GO" id="GO:0006310">
    <property type="term" value="P:DNA recombination"/>
    <property type="evidence" value="ECO:0007669"/>
    <property type="project" value="InterPro"/>
</dbReference>
<gene>
    <name evidence="15" type="ORF">WICMUC_003947</name>
</gene>
<dbReference type="InterPro" id="IPR004365">
    <property type="entry name" value="NA-bd_OB_tRNA"/>
</dbReference>
<dbReference type="GO" id="GO:0000781">
    <property type="term" value="C:chromosome, telomeric region"/>
    <property type="evidence" value="ECO:0007669"/>
    <property type="project" value="UniProtKB-ARBA"/>
</dbReference>
<feature type="compositionally biased region" description="Low complexity" evidence="10">
    <location>
        <begin position="142"/>
        <end position="169"/>
    </location>
</feature>
<evidence type="ECO:0000256" key="8">
    <source>
        <dbReference type="ARBA" id="ARBA00023242"/>
    </source>
</evidence>
<evidence type="ECO:0000256" key="7">
    <source>
        <dbReference type="ARBA" id="ARBA00023125"/>
    </source>
</evidence>
<feature type="domain" description="Replication protein A OB" evidence="14">
    <location>
        <begin position="298"/>
        <end position="393"/>
    </location>
</feature>
<dbReference type="Gene3D" id="2.40.50.140">
    <property type="entry name" value="Nucleic acid-binding proteins"/>
    <property type="match status" value="4"/>
</dbReference>
<keyword evidence="16" id="KW-1185">Reference proteome</keyword>
<evidence type="ECO:0000256" key="4">
    <source>
        <dbReference type="ARBA" id="ARBA00022723"/>
    </source>
</evidence>
<dbReference type="GO" id="GO:0003697">
    <property type="term" value="F:single-stranded DNA binding"/>
    <property type="evidence" value="ECO:0007669"/>
    <property type="project" value="UniProtKB-ARBA"/>
</dbReference>
<reference evidence="15" key="2">
    <citation type="submission" date="2021-01" db="EMBL/GenBank/DDBJ databases">
        <authorList>
            <person name="Schikora-Tamarit M.A."/>
        </authorList>
    </citation>
    <scope>NUCLEOTIDE SEQUENCE</scope>
    <source>
        <strain evidence="15">CBS6341</strain>
    </source>
</reference>
<keyword evidence="7 9" id="KW-0238">DNA-binding</keyword>
<dbReference type="InterPro" id="IPR047192">
    <property type="entry name" value="Euk_RPA1_DBD_C"/>
</dbReference>
<dbReference type="EMBL" id="JAEUBF010001066">
    <property type="protein sequence ID" value="KAH3672994.1"/>
    <property type="molecule type" value="Genomic_DNA"/>
</dbReference>
<dbReference type="OrthoDB" id="1751331at2759"/>
<evidence type="ECO:0000259" key="11">
    <source>
        <dbReference type="Pfam" id="PF01336"/>
    </source>
</evidence>
<evidence type="ECO:0000256" key="3">
    <source>
        <dbReference type="ARBA" id="ARBA00022705"/>
    </source>
</evidence>
<keyword evidence="5 9" id="KW-0863">Zinc-finger</keyword>
<evidence type="ECO:0000256" key="10">
    <source>
        <dbReference type="SAM" id="MobiDB-lite"/>
    </source>
</evidence>
<dbReference type="FunFam" id="2.40.50.140:FF:000041">
    <property type="entry name" value="Replication protein A subunit"/>
    <property type="match status" value="1"/>
</dbReference>
<dbReference type="FunFam" id="2.40.50.140:FF:000064">
    <property type="entry name" value="Replication protein A subunit"/>
    <property type="match status" value="1"/>
</dbReference>
<dbReference type="PANTHER" id="PTHR47165">
    <property type="entry name" value="OS03G0429900 PROTEIN"/>
    <property type="match status" value="1"/>
</dbReference>
<dbReference type="InterPro" id="IPR004591">
    <property type="entry name" value="Rfa1"/>
</dbReference>
<comment type="function">
    <text evidence="9">As part of the replication protein A (RPA/RP-A), a single-stranded DNA-binding heterotrimeric complex, may play an essential role in DNA replication, recombination and repair. Binds and stabilizes single-stranded DNA intermediates, preventing complementary DNA reannealing and recruiting different proteins involved in DNA metabolism.</text>
</comment>
<dbReference type="InterPro" id="IPR012340">
    <property type="entry name" value="NA-bd_OB-fold"/>
</dbReference>
<dbReference type="NCBIfam" id="TIGR00617">
    <property type="entry name" value="rpa1"/>
    <property type="match status" value="1"/>
</dbReference>
<proteinExistence type="inferred from homology"/>
<dbReference type="GO" id="GO:0006260">
    <property type="term" value="P:DNA replication"/>
    <property type="evidence" value="ECO:0007669"/>
    <property type="project" value="UniProtKB-KW"/>
</dbReference>
<name>A0A9P8TBU1_9ASCO</name>
<feature type="region of interest" description="Disordered" evidence="10">
    <location>
        <begin position="135"/>
        <end position="172"/>
    </location>
</feature>
<dbReference type="FunFam" id="2.40.50.140:FF:000090">
    <property type="entry name" value="Replication protein A subunit"/>
    <property type="match status" value="1"/>
</dbReference>
<dbReference type="Proteomes" id="UP000769528">
    <property type="component" value="Unassembled WGS sequence"/>
</dbReference>
<evidence type="ECO:0000256" key="5">
    <source>
        <dbReference type="ARBA" id="ARBA00022771"/>
    </source>
</evidence>
<evidence type="ECO:0000259" key="13">
    <source>
        <dbReference type="Pfam" id="PF08646"/>
    </source>
</evidence>
<dbReference type="GO" id="GO:0006281">
    <property type="term" value="P:DNA repair"/>
    <property type="evidence" value="ECO:0007669"/>
    <property type="project" value="InterPro"/>
</dbReference>
<comment type="similarity">
    <text evidence="2 9">Belongs to the replication factor A protein 1 family.</text>
</comment>
<dbReference type="CDD" id="cd04476">
    <property type="entry name" value="RPA1_DBD_C"/>
    <property type="match status" value="1"/>
</dbReference>
<feature type="domain" description="Replication factor A C-terminal" evidence="13">
    <location>
        <begin position="452"/>
        <end position="597"/>
    </location>
</feature>
<dbReference type="SUPFAM" id="SSF50249">
    <property type="entry name" value="Nucleic acid-binding proteins"/>
    <property type="match status" value="4"/>
</dbReference>
<dbReference type="GO" id="GO:0007004">
    <property type="term" value="P:telomere maintenance via telomerase"/>
    <property type="evidence" value="ECO:0007669"/>
    <property type="project" value="UniProtKB-ARBA"/>
</dbReference>
<feature type="domain" description="Replication factor-A protein 1 N-terminal" evidence="12">
    <location>
        <begin position="25"/>
        <end position="104"/>
    </location>
</feature>
<evidence type="ECO:0000313" key="16">
    <source>
        <dbReference type="Proteomes" id="UP000769528"/>
    </source>
</evidence>
<keyword evidence="4 9" id="KW-0479">Metal-binding</keyword>
<dbReference type="AlphaFoldDB" id="A0A9P8TBU1"/>
<protein>
    <recommendedName>
        <fullName evidence="9">Replication protein A subunit</fullName>
    </recommendedName>
</protein>